<comment type="caution">
    <text evidence="2">The sequence shown here is derived from an EMBL/GenBank/DDBJ whole genome shotgun (WGS) entry which is preliminary data.</text>
</comment>
<feature type="compositionally biased region" description="Polar residues" evidence="1">
    <location>
        <begin position="221"/>
        <end position="233"/>
    </location>
</feature>
<proteinExistence type="predicted"/>
<evidence type="ECO:0008006" key="4">
    <source>
        <dbReference type="Google" id="ProtNLM"/>
    </source>
</evidence>
<evidence type="ECO:0000313" key="3">
    <source>
        <dbReference type="Proteomes" id="UP000288805"/>
    </source>
</evidence>
<feature type="region of interest" description="Disordered" evidence="1">
    <location>
        <begin position="208"/>
        <end position="238"/>
    </location>
</feature>
<dbReference type="EMBL" id="QGNW01002620">
    <property type="protein sequence ID" value="RVW14381.1"/>
    <property type="molecule type" value="Genomic_DNA"/>
</dbReference>
<name>A0A438BTS4_VITVI</name>
<sequence length="640" mass="72369">MVNLRGGRRWFAVESKSFEILIDEVGGIEFCCRGREDRGWSIVWEEKGRKYNLECRSNGQEDFALFCAGFRGKTFLLNLSRREGADWGVEYIGREVEKRNKVWLELGQRVKPERLEQLDRCLVVKPSVFLKRDEKGERQCLILEKMAPGVDDKTDIMAEMQWARLLVKVVGGAGGGVNRKGVSGERKMQGVAHRGGCRGRVLEKEAQSKEQVGVQFEPPCGSSSKDATGFSSDSAERGFGLEATDGADSIGSRGHALAQFRSGLGRRVLSQPLRKPRSWRDLKELGLDPFLRSRRWGSRGTSRGEDAGVVCFLGGDRRATEVFPTSARAPLIDEVLRAEASRYDPIPRSLGGTRLLSSILLLEGEKSIVDKRRLMRKCKIGRILVETKMSEMSLGVVRSLGVGRFLEWGALNARGAAGGVVVYWDRGLFIWSGGLNNQAMSRLDHSCVGDWEAILMELYRVLFLGQCQITFPFFWMGRGEEGACPFPFENMWLKEEGFKDLLKGCGKEKMRTLSLEELEARKEAKGDFEKWTLMEEISWRQKSREIRLMVLVNRRAGYQGGCGWSFREPANRSWDWHPSMEGLDFIGLMVRMQLVWKGFTEAESSPPLRSERDKAPGPDGFSLSFWQFSWDFVKDEVMGL</sequence>
<gene>
    <name evidence="2" type="ORF">CK203_090480</name>
</gene>
<evidence type="ECO:0000313" key="2">
    <source>
        <dbReference type="EMBL" id="RVW14381.1"/>
    </source>
</evidence>
<reference evidence="2 3" key="1">
    <citation type="journal article" date="2018" name="PLoS Genet.">
        <title>Population sequencing reveals clonal diversity and ancestral inbreeding in the grapevine cultivar Chardonnay.</title>
        <authorList>
            <person name="Roach M.J."/>
            <person name="Johnson D.L."/>
            <person name="Bohlmann J."/>
            <person name="van Vuuren H.J."/>
            <person name="Jones S.J."/>
            <person name="Pretorius I.S."/>
            <person name="Schmidt S.A."/>
            <person name="Borneman A.R."/>
        </authorList>
    </citation>
    <scope>NUCLEOTIDE SEQUENCE [LARGE SCALE GENOMIC DNA]</scope>
    <source>
        <strain evidence="3">cv. Chardonnay</strain>
        <tissue evidence="2">Leaf</tissue>
    </source>
</reference>
<organism evidence="2 3">
    <name type="scientific">Vitis vinifera</name>
    <name type="common">Grape</name>
    <dbReference type="NCBI Taxonomy" id="29760"/>
    <lineage>
        <taxon>Eukaryota</taxon>
        <taxon>Viridiplantae</taxon>
        <taxon>Streptophyta</taxon>
        <taxon>Embryophyta</taxon>
        <taxon>Tracheophyta</taxon>
        <taxon>Spermatophyta</taxon>
        <taxon>Magnoliopsida</taxon>
        <taxon>eudicotyledons</taxon>
        <taxon>Gunneridae</taxon>
        <taxon>Pentapetalae</taxon>
        <taxon>rosids</taxon>
        <taxon>Vitales</taxon>
        <taxon>Vitaceae</taxon>
        <taxon>Viteae</taxon>
        <taxon>Vitis</taxon>
    </lineage>
</organism>
<protein>
    <recommendedName>
        <fullName evidence="4">DUF4283 domain-containing protein</fullName>
    </recommendedName>
</protein>
<dbReference type="Proteomes" id="UP000288805">
    <property type="component" value="Unassembled WGS sequence"/>
</dbReference>
<accession>A0A438BTS4</accession>
<dbReference type="AlphaFoldDB" id="A0A438BTS4"/>
<evidence type="ECO:0000256" key="1">
    <source>
        <dbReference type="SAM" id="MobiDB-lite"/>
    </source>
</evidence>